<gene>
    <name evidence="18" type="primary">aroB</name>
    <name evidence="21" type="ORF">FHW37_106283</name>
</gene>
<comment type="caution">
    <text evidence="18">Lacks conserved residue(s) required for the propagation of feature annotation.</text>
</comment>
<comment type="caution">
    <text evidence="21">The sequence shown here is derived from an EMBL/GenBank/DDBJ whole genome shotgun (WGS) entry which is preliminary data.</text>
</comment>
<evidence type="ECO:0000256" key="4">
    <source>
        <dbReference type="ARBA" id="ARBA00004496"/>
    </source>
</evidence>
<keyword evidence="11 18" id="KW-0479">Metal-binding</keyword>
<reference evidence="21 22" key="1">
    <citation type="submission" date="2019-06" db="EMBL/GenBank/DDBJ databases">
        <title>Sorghum-associated microbial communities from plants grown in Nebraska, USA.</title>
        <authorList>
            <person name="Schachtman D."/>
        </authorList>
    </citation>
    <scope>NUCLEOTIDE SEQUENCE [LARGE SCALE GENOMIC DNA]</scope>
    <source>
        <strain evidence="21 22">1225</strain>
    </source>
</reference>
<dbReference type="SUPFAM" id="SSF56796">
    <property type="entry name" value="Dehydroquinate synthase-like"/>
    <property type="match status" value="1"/>
</dbReference>
<comment type="catalytic activity">
    <reaction evidence="1 18">
        <text>7-phospho-2-dehydro-3-deoxy-D-arabino-heptonate = 3-dehydroquinate + phosphate</text>
        <dbReference type="Rhea" id="RHEA:21968"/>
        <dbReference type="ChEBI" id="CHEBI:32364"/>
        <dbReference type="ChEBI" id="CHEBI:43474"/>
        <dbReference type="ChEBI" id="CHEBI:58394"/>
        <dbReference type="EC" id="4.2.3.4"/>
    </reaction>
</comment>
<dbReference type="HAMAP" id="MF_00110">
    <property type="entry name" value="DHQ_synthase"/>
    <property type="match status" value="1"/>
</dbReference>
<organism evidence="21 22">
    <name type="scientific">Neorhizobium alkalisoli</name>
    <dbReference type="NCBI Taxonomy" id="528178"/>
    <lineage>
        <taxon>Bacteria</taxon>
        <taxon>Pseudomonadati</taxon>
        <taxon>Pseudomonadota</taxon>
        <taxon>Alphaproteobacteria</taxon>
        <taxon>Hyphomicrobiales</taxon>
        <taxon>Rhizobiaceae</taxon>
        <taxon>Rhizobium/Agrobacterium group</taxon>
        <taxon>Neorhizobium</taxon>
    </lineage>
</organism>
<keyword evidence="14 18" id="KW-0520">NAD</keyword>
<dbReference type="Pfam" id="PF24621">
    <property type="entry name" value="DHQS_C"/>
    <property type="match status" value="1"/>
</dbReference>
<evidence type="ECO:0000256" key="2">
    <source>
        <dbReference type="ARBA" id="ARBA00001911"/>
    </source>
</evidence>
<evidence type="ECO:0000256" key="17">
    <source>
        <dbReference type="ARBA" id="ARBA00023285"/>
    </source>
</evidence>
<dbReference type="OrthoDB" id="9806583at2"/>
<dbReference type="GO" id="GO:0008652">
    <property type="term" value="P:amino acid biosynthetic process"/>
    <property type="evidence" value="ECO:0007669"/>
    <property type="project" value="UniProtKB-KW"/>
</dbReference>
<evidence type="ECO:0000256" key="12">
    <source>
        <dbReference type="ARBA" id="ARBA00022741"/>
    </source>
</evidence>
<dbReference type="GO" id="GO:0009423">
    <property type="term" value="P:chorismate biosynthetic process"/>
    <property type="evidence" value="ECO:0007669"/>
    <property type="project" value="UniProtKB-UniRule"/>
</dbReference>
<keyword evidence="9 18" id="KW-0963">Cytoplasm</keyword>
<dbReference type="GO" id="GO:0009073">
    <property type="term" value="P:aromatic amino acid family biosynthetic process"/>
    <property type="evidence" value="ECO:0007669"/>
    <property type="project" value="UniProtKB-KW"/>
</dbReference>
<feature type="binding site" evidence="18">
    <location>
        <position position="198"/>
    </location>
    <ligand>
        <name>Zn(2+)</name>
        <dbReference type="ChEBI" id="CHEBI:29105"/>
    </ligand>
</feature>
<evidence type="ECO:0000256" key="16">
    <source>
        <dbReference type="ARBA" id="ARBA00023239"/>
    </source>
</evidence>
<evidence type="ECO:0000256" key="6">
    <source>
        <dbReference type="ARBA" id="ARBA00005412"/>
    </source>
</evidence>
<dbReference type="InterPro" id="IPR030963">
    <property type="entry name" value="DHQ_synth_fam"/>
</dbReference>
<keyword evidence="12 18" id="KW-0547">Nucleotide-binding</keyword>
<dbReference type="GO" id="GO:0005737">
    <property type="term" value="C:cytoplasm"/>
    <property type="evidence" value="ECO:0007669"/>
    <property type="project" value="UniProtKB-SubCell"/>
</dbReference>
<evidence type="ECO:0000259" key="19">
    <source>
        <dbReference type="Pfam" id="PF01761"/>
    </source>
</evidence>
<dbReference type="FunFam" id="3.40.50.1970:FF:000001">
    <property type="entry name" value="3-dehydroquinate synthase"/>
    <property type="match status" value="1"/>
</dbReference>
<evidence type="ECO:0000256" key="10">
    <source>
        <dbReference type="ARBA" id="ARBA00022605"/>
    </source>
</evidence>
<evidence type="ECO:0000256" key="18">
    <source>
        <dbReference type="HAMAP-Rule" id="MF_00110"/>
    </source>
</evidence>
<dbReference type="GO" id="GO:0000166">
    <property type="term" value="F:nucleotide binding"/>
    <property type="evidence" value="ECO:0007669"/>
    <property type="project" value="UniProtKB-KW"/>
</dbReference>
<accession>A0A561QIX2</accession>
<feature type="binding site" evidence="18">
    <location>
        <begin position="119"/>
        <end position="123"/>
    </location>
    <ligand>
        <name>NAD(+)</name>
        <dbReference type="ChEBI" id="CHEBI:57540"/>
    </ligand>
</feature>
<dbReference type="InterPro" id="IPR056179">
    <property type="entry name" value="DHQS_C"/>
</dbReference>
<feature type="binding site" evidence="18">
    <location>
        <begin position="143"/>
        <end position="144"/>
    </location>
    <ligand>
        <name>NAD(+)</name>
        <dbReference type="ChEBI" id="CHEBI:57540"/>
    </ligand>
</feature>
<dbReference type="AlphaFoldDB" id="A0A561QIX2"/>
<evidence type="ECO:0000256" key="13">
    <source>
        <dbReference type="ARBA" id="ARBA00022833"/>
    </source>
</evidence>
<dbReference type="CDD" id="cd08195">
    <property type="entry name" value="DHQS"/>
    <property type="match status" value="1"/>
</dbReference>
<protein>
    <recommendedName>
        <fullName evidence="8 18">3-dehydroquinate synthase</fullName>
        <shortName evidence="18">DHQS</shortName>
        <ecNumber evidence="7 18">4.2.3.4</ecNumber>
    </recommendedName>
</protein>
<dbReference type="PANTHER" id="PTHR43622">
    <property type="entry name" value="3-DEHYDROQUINATE SYNTHASE"/>
    <property type="match status" value="1"/>
</dbReference>
<keyword evidence="17 18" id="KW-0170">Cobalt</keyword>
<evidence type="ECO:0000256" key="7">
    <source>
        <dbReference type="ARBA" id="ARBA00013031"/>
    </source>
</evidence>
<evidence type="ECO:0000313" key="21">
    <source>
        <dbReference type="EMBL" id="TWF50320.1"/>
    </source>
</evidence>
<evidence type="ECO:0000256" key="8">
    <source>
        <dbReference type="ARBA" id="ARBA00017684"/>
    </source>
</evidence>
<feature type="binding site" evidence="18">
    <location>
        <position position="279"/>
    </location>
    <ligand>
        <name>Zn(2+)</name>
        <dbReference type="ChEBI" id="CHEBI:29105"/>
    </ligand>
</feature>
<name>A0A561QIX2_9HYPH</name>
<keyword evidence="15 18" id="KW-0057">Aromatic amino acid biosynthesis</keyword>
<dbReference type="GO" id="GO:0003856">
    <property type="term" value="F:3-dehydroquinate synthase activity"/>
    <property type="evidence" value="ECO:0007669"/>
    <property type="project" value="UniProtKB-UniRule"/>
</dbReference>
<dbReference type="GO" id="GO:0046872">
    <property type="term" value="F:metal ion binding"/>
    <property type="evidence" value="ECO:0007669"/>
    <property type="project" value="UniProtKB-KW"/>
</dbReference>
<dbReference type="EC" id="4.2.3.4" evidence="7 18"/>
<dbReference type="Gene3D" id="1.20.1090.10">
    <property type="entry name" value="Dehydroquinate synthase-like - alpha domain"/>
    <property type="match status" value="1"/>
</dbReference>
<evidence type="ECO:0000259" key="20">
    <source>
        <dbReference type="Pfam" id="PF24621"/>
    </source>
</evidence>
<comment type="similarity">
    <text evidence="6 18">Belongs to the sugar phosphate cyclases superfamily. Dehydroquinate synthase family.</text>
</comment>
<proteinExistence type="inferred from homology"/>
<keyword evidence="22" id="KW-1185">Reference proteome</keyword>
<evidence type="ECO:0000256" key="5">
    <source>
        <dbReference type="ARBA" id="ARBA00004661"/>
    </source>
</evidence>
<feature type="binding site" evidence="18">
    <location>
        <position position="156"/>
    </location>
    <ligand>
        <name>NAD(+)</name>
        <dbReference type="ChEBI" id="CHEBI:57540"/>
    </ligand>
</feature>
<comment type="function">
    <text evidence="3 18">Catalyzes the conversion of 3-deoxy-D-arabino-heptulosonate 7-phosphate (DAHP) to dehydroquinate (DHQ).</text>
</comment>
<feature type="binding site" evidence="18">
    <location>
        <position position="165"/>
    </location>
    <ligand>
        <name>NAD(+)</name>
        <dbReference type="ChEBI" id="CHEBI:57540"/>
    </ligand>
</feature>
<dbReference type="RefSeq" id="WP_145640642.1">
    <property type="nucleotide sequence ID" value="NZ_VIWP01000006.1"/>
</dbReference>
<evidence type="ECO:0000313" key="22">
    <source>
        <dbReference type="Proteomes" id="UP000320653"/>
    </source>
</evidence>
<evidence type="ECO:0000256" key="15">
    <source>
        <dbReference type="ARBA" id="ARBA00023141"/>
    </source>
</evidence>
<dbReference type="InterPro" id="IPR030960">
    <property type="entry name" value="DHQS/DOIS_N"/>
</dbReference>
<dbReference type="InterPro" id="IPR050071">
    <property type="entry name" value="Dehydroquinate_synthase"/>
</dbReference>
<dbReference type="Proteomes" id="UP000320653">
    <property type="component" value="Unassembled WGS sequence"/>
</dbReference>
<feature type="domain" description="3-dehydroquinate synthase N-terminal" evidence="19">
    <location>
        <begin position="81"/>
        <end position="193"/>
    </location>
</feature>
<evidence type="ECO:0000256" key="9">
    <source>
        <dbReference type="ARBA" id="ARBA00022490"/>
    </source>
</evidence>
<comment type="subcellular location">
    <subcellularLocation>
        <location evidence="4 18">Cytoplasm</location>
    </subcellularLocation>
</comment>
<dbReference type="PIRSF" id="PIRSF001455">
    <property type="entry name" value="DHQ_synth"/>
    <property type="match status" value="1"/>
</dbReference>
<comment type="pathway">
    <text evidence="5 18">Metabolic intermediate biosynthesis; chorismate biosynthesis; chorismate from D-erythrose 4-phosphate and phosphoenolpyruvate: step 2/7.</text>
</comment>
<feature type="binding site" evidence="18">
    <location>
        <position position="260"/>
    </location>
    <ligand>
        <name>Zn(2+)</name>
        <dbReference type="ChEBI" id="CHEBI:29105"/>
    </ligand>
</feature>
<comment type="cofactor">
    <cofactor evidence="18">
        <name>Co(2+)</name>
        <dbReference type="ChEBI" id="CHEBI:48828"/>
    </cofactor>
    <cofactor evidence="18">
        <name>Zn(2+)</name>
        <dbReference type="ChEBI" id="CHEBI:29105"/>
    </cofactor>
    <text evidence="18">Binds 1 divalent metal cation per subunit. Can use either Co(2+) or Zn(2+).</text>
</comment>
<dbReference type="PANTHER" id="PTHR43622:SF7">
    <property type="entry name" value="3-DEHYDROQUINATE SYNTHASE, CHLOROPLASTIC"/>
    <property type="match status" value="1"/>
</dbReference>
<keyword evidence="10 18" id="KW-0028">Amino-acid biosynthesis</keyword>
<feature type="domain" description="3-dehydroquinate synthase C-terminal" evidence="20">
    <location>
        <begin position="195"/>
        <end position="344"/>
    </location>
</feature>
<dbReference type="UniPathway" id="UPA00053">
    <property type="reaction ID" value="UER00085"/>
</dbReference>
<comment type="cofactor">
    <cofactor evidence="2 18">
        <name>NAD(+)</name>
        <dbReference type="ChEBI" id="CHEBI:57540"/>
    </cofactor>
</comment>
<evidence type="ECO:0000256" key="14">
    <source>
        <dbReference type="ARBA" id="ARBA00023027"/>
    </source>
</evidence>
<dbReference type="Gene3D" id="3.40.50.1970">
    <property type="match status" value="1"/>
</dbReference>
<keyword evidence="16 18" id="KW-0456">Lyase</keyword>
<dbReference type="InterPro" id="IPR016037">
    <property type="entry name" value="DHQ_synth_AroB"/>
</dbReference>
<dbReference type="NCBIfam" id="TIGR01357">
    <property type="entry name" value="aroB"/>
    <property type="match status" value="1"/>
</dbReference>
<evidence type="ECO:0000256" key="3">
    <source>
        <dbReference type="ARBA" id="ARBA00003485"/>
    </source>
</evidence>
<evidence type="ECO:0000256" key="11">
    <source>
        <dbReference type="ARBA" id="ARBA00022723"/>
    </source>
</evidence>
<dbReference type="EMBL" id="VIWP01000006">
    <property type="protein sequence ID" value="TWF50320.1"/>
    <property type="molecule type" value="Genomic_DNA"/>
</dbReference>
<sequence>MKVSSRSSERSEAERLVHVPLGERAYDILIGPGLIGRAGGEITSRLKGRRAAIVTDENVAPLYLEALMDSLQTDGIEAVSLTLPAGEKTKSLEHLATVTDMVLAARIERNDAVIALGGGVIGDLAGFAAGIVRRGVRFVQIPTSLLAQVDSSVGGKTGINTRHGKNLLGVFHQPDLVLADTAALDTLSEREFRAGYAEVAKYGLIDQPDFFAWLEKNWKPMFAGGPERIEAIAIACQAKSDVVVEDERENGRRALLNLGHTFGHALEAATQYDSARLVHGEGVSIGMVLAYQFSSRLNLASPDDAVRVEKHLKSVGLPTRIDEIPGEMPPTEKLLDAIAQDKKVKGGKLTFILTRGIGEAFVADDVPSSEVLSFLEGKRGK</sequence>
<keyword evidence="13 18" id="KW-0862">Zinc</keyword>
<evidence type="ECO:0000256" key="1">
    <source>
        <dbReference type="ARBA" id="ARBA00001393"/>
    </source>
</evidence>
<dbReference type="Pfam" id="PF01761">
    <property type="entry name" value="DHQ_synthase"/>
    <property type="match status" value="1"/>
</dbReference>